<dbReference type="Pfam" id="PF00098">
    <property type="entry name" value="zf-CCHC"/>
    <property type="match status" value="1"/>
</dbReference>
<protein>
    <recommendedName>
        <fullName evidence="2">CCHC-type domain-containing protein</fullName>
    </recommendedName>
</protein>
<evidence type="ECO:0000313" key="3">
    <source>
        <dbReference type="EMBL" id="RVX02422.1"/>
    </source>
</evidence>
<accession>A0A438J0G9</accession>
<comment type="caution">
    <text evidence="3">The sequence shown here is derived from an EMBL/GenBank/DDBJ whole genome shotgun (WGS) entry which is preliminary data.</text>
</comment>
<gene>
    <name evidence="3" type="ORF">CK203_031085</name>
</gene>
<feature type="domain" description="CCHC-type" evidence="2">
    <location>
        <begin position="95"/>
        <end position="109"/>
    </location>
</feature>
<reference evidence="3 4" key="1">
    <citation type="journal article" date="2018" name="PLoS Genet.">
        <title>Population sequencing reveals clonal diversity and ancestral inbreeding in the grapevine cultivar Chardonnay.</title>
        <authorList>
            <person name="Roach M.J."/>
            <person name="Johnson D.L."/>
            <person name="Bohlmann J."/>
            <person name="van Vuuren H.J."/>
            <person name="Jones S.J."/>
            <person name="Pretorius I.S."/>
            <person name="Schmidt S.A."/>
            <person name="Borneman A.R."/>
        </authorList>
    </citation>
    <scope>NUCLEOTIDE SEQUENCE [LARGE SCALE GENOMIC DNA]</scope>
    <source>
        <strain evidence="4">cv. Chardonnay</strain>
        <tissue evidence="3">Leaf</tissue>
    </source>
</reference>
<dbReference type="AlphaFoldDB" id="A0A438J0G9"/>
<keyword evidence="1" id="KW-0863">Zinc-finger</keyword>
<proteinExistence type="predicted"/>
<dbReference type="SUPFAM" id="SSF57756">
    <property type="entry name" value="Retrovirus zinc finger-like domains"/>
    <property type="match status" value="1"/>
</dbReference>
<dbReference type="Proteomes" id="UP000288805">
    <property type="component" value="Unassembled WGS sequence"/>
</dbReference>
<dbReference type="PROSITE" id="PS50158">
    <property type="entry name" value="ZF_CCHC"/>
    <property type="match status" value="1"/>
</dbReference>
<evidence type="ECO:0000256" key="1">
    <source>
        <dbReference type="PROSITE-ProRule" id="PRU00047"/>
    </source>
</evidence>
<organism evidence="3 4">
    <name type="scientific">Vitis vinifera</name>
    <name type="common">Grape</name>
    <dbReference type="NCBI Taxonomy" id="29760"/>
    <lineage>
        <taxon>Eukaryota</taxon>
        <taxon>Viridiplantae</taxon>
        <taxon>Streptophyta</taxon>
        <taxon>Embryophyta</taxon>
        <taxon>Tracheophyta</taxon>
        <taxon>Spermatophyta</taxon>
        <taxon>Magnoliopsida</taxon>
        <taxon>eudicotyledons</taxon>
        <taxon>Gunneridae</taxon>
        <taxon>Pentapetalae</taxon>
        <taxon>rosids</taxon>
        <taxon>Vitales</taxon>
        <taxon>Vitaceae</taxon>
        <taxon>Viteae</taxon>
        <taxon>Vitis</taxon>
    </lineage>
</organism>
<keyword evidence="1" id="KW-0862">Zinc</keyword>
<dbReference type="InterPro" id="IPR036875">
    <property type="entry name" value="Znf_CCHC_sf"/>
</dbReference>
<dbReference type="SMART" id="SM00343">
    <property type="entry name" value="ZnF_C2HC"/>
    <property type="match status" value="1"/>
</dbReference>
<sequence length="181" mass="21676">MIYEINLAKKQQEGEDKKKKSIALKAITKEKEKVDEEKQSEEDEDLSLITRKFNKFMRGERFRGRRFTSRIDLSKKESSSHGDNERWEEKRDLVCFKCKKPGHIKYDCPLYKSEINRRKKKAMMATWSESEESSEEENKKEVTNMCFMTINELDEVNPNLSDEDIHDAFEELYKDFEKYFS</sequence>
<dbReference type="EMBL" id="QGNW01000070">
    <property type="protein sequence ID" value="RVX02422.1"/>
    <property type="molecule type" value="Genomic_DNA"/>
</dbReference>
<dbReference type="Gene3D" id="4.10.60.10">
    <property type="entry name" value="Zinc finger, CCHC-type"/>
    <property type="match status" value="1"/>
</dbReference>
<keyword evidence="1" id="KW-0479">Metal-binding</keyword>
<name>A0A438J0G9_VITVI</name>
<evidence type="ECO:0000259" key="2">
    <source>
        <dbReference type="PROSITE" id="PS50158"/>
    </source>
</evidence>
<dbReference type="GO" id="GO:0008270">
    <property type="term" value="F:zinc ion binding"/>
    <property type="evidence" value="ECO:0007669"/>
    <property type="project" value="UniProtKB-KW"/>
</dbReference>
<dbReference type="InterPro" id="IPR001878">
    <property type="entry name" value="Znf_CCHC"/>
</dbReference>
<dbReference type="GO" id="GO:0003676">
    <property type="term" value="F:nucleic acid binding"/>
    <property type="evidence" value="ECO:0007669"/>
    <property type="project" value="InterPro"/>
</dbReference>
<evidence type="ECO:0000313" key="4">
    <source>
        <dbReference type="Proteomes" id="UP000288805"/>
    </source>
</evidence>